<evidence type="ECO:0000256" key="2">
    <source>
        <dbReference type="ARBA" id="ARBA00022692"/>
    </source>
</evidence>
<feature type="transmembrane region" description="Helical" evidence="6">
    <location>
        <begin position="108"/>
        <end position="126"/>
    </location>
</feature>
<feature type="transmembrane region" description="Helical" evidence="6">
    <location>
        <begin position="32"/>
        <end position="56"/>
    </location>
</feature>
<dbReference type="InterPro" id="IPR050846">
    <property type="entry name" value="TLCD"/>
</dbReference>
<evidence type="ECO:0000259" key="7">
    <source>
        <dbReference type="PROSITE" id="PS50922"/>
    </source>
</evidence>
<organism evidence="8 9">
    <name type="scientific">Protomyces lactucae-debilis</name>
    <dbReference type="NCBI Taxonomy" id="2754530"/>
    <lineage>
        <taxon>Eukaryota</taxon>
        <taxon>Fungi</taxon>
        <taxon>Dikarya</taxon>
        <taxon>Ascomycota</taxon>
        <taxon>Taphrinomycotina</taxon>
        <taxon>Taphrinomycetes</taxon>
        <taxon>Taphrinales</taxon>
        <taxon>Protomycetaceae</taxon>
        <taxon>Protomyces</taxon>
    </lineage>
</organism>
<evidence type="ECO:0000313" key="9">
    <source>
        <dbReference type="Proteomes" id="UP000193685"/>
    </source>
</evidence>
<feature type="transmembrane region" description="Helical" evidence="6">
    <location>
        <begin position="133"/>
        <end position="153"/>
    </location>
</feature>
<comment type="subcellular location">
    <subcellularLocation>
        <location evidence="1">Membrane</location>
        <topology evidence="1">Multi-pass membrane protein</topology>
    </subcellularLocation>
</comment>
<keyword evidence="4 5" id="KW-0472">Membrane</keyword>
<sequence length="272" mass="31697">MQALFPAPPAWAVQAVQPICDLITLPMLSRHLHVVIGAAFFYHGVMKVSALISPVFSSYNKLDRRTKVNWDIHTVSFVQAIIILYYSYIVHVWDIALHQDKVDAYSPYAGDVYALACGYFLWDSYVSLKYMRWFGFGFVFHGLASLQIFSFSYRPLLQYWGPIFLAFEASTPFLNIHWYLDKVGMTGSRLQRVNGAFLLATFFLVRIVWGWYSAYNLFTMLWALYKAGRRDFQGFGIVYFVSNMSLNLLNLYWFWKMIESLKKRVKPVKKAQ</sequence>
<feature type="transmembrane region" description="Helical" evidence="6">
    <location>
        <begin position="68"/>
        <end position="88"/>
    </location>
</feature>
<dbReference type="GO" id="GO:0005783">
    <property type="term" value="C:endoplasmic reticulum"/>
    <property type="evidence" value="ECO:0007669"/>
    <property type="project" value="TreeGrafter"/>
</dbReference>
<dbReference type="OrthoDB" id="10266980at2759"/>
<evidence type="ECO:0000256" key="5">
    <source>
        <dbReference type="PROSITE-ProRule" id="PRU00205"/>
    </source>
</evidence>
<reference evidence="8 9" key="1">
    <citation type="submission" date="2016-07" db="EMBL/GenBank/DDBJ databases">
        <title>Pervasive Adenine N6-methylation of Active Genes in Fungi.</title>
        <authorList>
            <consortium name="DOE Joint Genome Institute"/>
            <person name="Mondo S.J."/>
            <person name="Dannebaum R.O."/>
            <person name="Kuo R.C."/>
            <person name="Labutti K."/>
            <person name="Haridas S."/>
            <person name="Kuo A."/>
            <person name="Salamov A."/>
            <person name="Ahrendt S.R."/>
            <person name="Lipzen A."/>
            <person name="Sullivan W."/>
            <person name="Andreopoulos W.B."/>
            <person name="Clum A."/>
            <person name="Lindquist E."/>
            <person name="Daum C."/>
            <person name="Ramamoorthy G.K."/>
            <person name="Gryganskyi A."/>
            <person name="Culley D."/>
            <person name="Magnuson J.K."/>
            <person name="James T.Y."/>
            <person name="O'Malley M.A."/>
            <person name="Stajich J.E."/>
            <person name="Spatafora J.W."/>
            <person name="Visel A."/>
            <person name="Grigoriev I.V."/>
        </authorList>
    </citation>
    <scope>NUCLEOTIDE SEQUENCE [LARGE SCALE GENOMIC DNA]</scope>
    <source>
        <strain evidence="8 9">12-1054</strain>
    </source>
</reference>
<feature type="transmembrane region" description="Helical" evidence="6">
    <location>
        <begin position="159"/>
        <end position="180"/>
    </location>
</feature>
<dbReference type="RefSeq" id="XP_040723210.1">
    <property type="nucleotide sequence ID" value="XM_040869944.1"/>
</dbReference>
<keyword evidence="2 5" id="KW-0812">Transmembrane</keyword>
<dbReference type="GO" id="GO:0055088">
    <property type="term" value="P:lipid homeostasis"/>
    <property type="evidence" value="ECO:0007669"/>
    <property type="project" value="TreeGrafter"/>
</dbReference>
<dbReference type="GO" id="GO:0016020">
    <property type="term" value="C:membrane"/>
    <property type="evidence" value="ECO:0007669"/>
    <property type="project" value="UniProtKB-SubCell"/>
</dbReference>
<dbReference type="Proteomes" id="UP000193685">
    <property type="component" value="Unassembled WGS sequence"/>
</dbReference>
<keyword evidence="3 6" id="KW-1133">Transmembrane helix</keyword>
<evidence type="ECO:0000256" key="6">
    <source>
        <dbReference type="SAM" id="Phobius"/>
    </source>
</evidence>
<name>A0A1Y2F4F9_PROLT</name>
<dbReference type="PANTHER" id="PTHR13439:SF0">
    <property type="entry name" value="TOPOISOMERASE I DAMAGE AFFECTED PROTEIN 4"/>
    <property type="match status" value="1"/>
</dbReference>
<dbReference type="EMBL" id="MCFI01000019">
    <property type="protein sequence ID" value="ORY77825.1"/>
    <property type="molecule type" value="Genomic_DNA"/>
</dbReference>
<protein>
    <submittedName>
        <fullName evidence="8">DUF887 family protein</fullName>
    </submittedName>
</protein>
<feature type="domain" description="TLC" evidence="7">
    <location>
        <begin position="65"/>
        <end position="266"/>
    </location>
</feature>
<proteinExistence type="predicted"/>
<evidence type="ECO:0000313" key="8">
    <source>
        <dbReference type="EMBL" id="ORY77825.1"/>
    </source>
</evidence>
<evidence type="ECO:0000256" key="4">
    <source>
        <dbReference type="ARBA" id="ARBA00023136"/>
    </source>
</evidence>
<feature type="transmembrane region" description="Helical" evidence="6">
    <location>
        <begin position="192"/>
        <end position="212"/>
    </location>
</feature>
<accession>A0A1Y2F4F9</accession>
<feature type="transmembrane region" description="Helical" evidence="6">
    <location>
        <begin position="232"/>
        <end position="255"/>
    </location>
</feature>
<dbReference type="GeneID" id="63786543"/>
<dbReference type="Pfam" id="PF03798">
    <property type="entry name" value="TRAM_LAG1_CLN8"/>
    <property type="match status" value="1"/>
</dbReference>
<evidence type="ECO:0000256" key="1">
    <source>
        <dbReference type="ARBA" id="ARBA00004141"/>
    </source>
</evidence>
<evidence type="ECO:0000256" key="3">
    <source>
        <dbReference type="ARBA" id="ARBA00022989"/>
    </source>
</evidence>
<comment type="caution">
    <text evidence="8">The sequence shown here is derived from an EMBL/GenBank/DDBJ whole genome shotgun (WGS) entry which is preliminary data.</text>
</comment>
<dbReference type="InterPro" id="IPR006634">
    <property type="entry name" value="TLC-dom"/>
</dbReference>
<dbReference type="AlphaFoldDB" id="A0A1Y2F4F9"/>
<dbReference type="SMART" id="SM00724">
    <property type="entry name" value="TLC"/>
    <property type="match status" value="1"/>
</dbReference>
<dbReference type="STRING" id="56484.A0A1Y2F4F9"/>
<keyword evidence="9" id="KW-1185">Reference proteome</keyword>
<gene>
    <name evidence="8" type="ORF">BCR37DRAFT_382735</name>
</gene>
<dbReference type="OMA" id="AQWYNGM"/>
<dbReference type="PANTHER" id="PTHR13439">
    <property type="entry name" value="CT120 PROTEIN"/>
    <property type="match status" value="1"/>
</dbReference>
<dbReference type="PROSITE" id="PS50922">
    <property type="entry name" value="TLC"/>
    <property type="match status" value="1"/>
</dbReference>